<proteinExistence type="inferred from homology"/>
<accession>A0AA39CI87</accession>
<dbReference type="GO" id="GO:0035859">
    <property type="term" value="C:Seh1-associated complex"/>
    <property type="evidence" value="ECO:0007669"/>
    <property type="project" value="TreeGrafter"/>
</dbReference>
<dbReference type="GO" id="GO:0034198">
    <property type="term" value="P:cellular response to amino acid starvation"/>
    <property type="evidence" value="ECO:0007669"/>
    <property type="project" value="TreeGrafter"/>
</dbReference>
<evidence type="ECO:0000256" key="3">
    <source>
        <dbReference type="ARBA" id="ARBA00022448"/>
    </source>
</evidence>
<dbReference type="GO" id="GO:0031080">
    <property type="term" value="C:nuclear pore outer ring"/>
    <property type="evidence" value="ECO:0007669"/>
    <property type="project" value="TreeGrafter"/>
</dbReference>
<comment type="subcellular location">
    <subcellularLocation>
        <location evidence="1">Nucleus</location>
        <location evidence="1">Nuclear pore complex</location>
    </subcellularLocation>
</comment>
<evidence type="ECO:0000256" key="6">
    <source>
        <dbReference type="ARBA" id="ARBA00022816"/>
    </source>
</evidence>
<evidence type="ECO:0000256" key="7">
    <source>
        <dbReference type="ARBA" id="ARBA00022927"/>
    </source>
</evidence>
<dbReference type="PANTHER" id="PTHR11024">
    <property type="entry name" value="NUCLEAR PORE COMPLEX PROTEIN SEC13 / SEH1 FAMILY MEMBER"/>
    <property type="match status" value="1"/>
</dbReference>
<dbReference type="PROSITE" id="PS50294">
    <property type="entry name" value="WD_REPEATS_REGION"/>
    <property type="match status" value="1"/>
</dbReference>
<evidence type="ECO:0000256" key="11">
    <source>
        <dbReference type="PROSITE-ProRule" id="PRU00221"/>
    </source>
</evidence>
<evidence type="ECO:0000256" key="9">
    <source>
        <dbReference type="ARBA" id="ARBA00023132"/>
    </source>
</evidence>
<feature type="compositionally biased region" description="Acidic residues" evidence="12">
    <location>
        <begin position="493"/>
        <end position="506"/>
    </location>
</feature>
<dbReference type="Proteomes" id="UP001172673">
    <property type="component" value="Unassembled WGS sequence"/>
</dbReference>
<name>A0AA39CI87_9EURO</name>
<dbReference type="Pfam" id="PF00400">
    <property type="entry name" value="WD40"/>
    <property type="match status" value="2"/>
</dbReference>
<dbReference type="GO" id="GO:0051028">
    <property type="term" value="P:mRNA transport"/>
    <property type="evidence" value="ECO:0007669"/>
    <property type="project" value="UniProtKB-KW"/>
</dbReference>
<evidence type="ECO:0000256" key="8">
    <source>
        <dbReference type="ARBA" id="ARBA00023010"/>
    </source>
</evidence>
<feature type="region of interest" description="Disordered" evidence="12">
    <location>
        <begin position="42"/>
        <end position="78"/>
    </location>
</feature>
<dbReference type="InterPro" id="IPR036322">
    <property type="entry name" value="WD40_repeat_dom_sf"/>
</dbReference>
<evidence type="ECO:0000256" key="4">
    <source>
        <dbReference type="ARBA" id="ARBA00022574"/>
    </source>
</evidence>
<evidence type="ECO:0000256" key="12">
    <source>
        <dbReference type="SAM" id="MobiDB-lite"/>
    </source>
</evidence>
<keyword evidence="10" id="KW-0539">Nucleus</keyword>
<evidence type="ECO:0000256" key="1">
    <source>
        <dbReference type="ARBA" id="ARBA00004567"/>
    </source>
</evidence>
<dbReference type="InterPro" id="IPR037363">
    <property type="entry name" value="Sec13/Seh1_fam"/>
</dbReference>
<feature type="region of interest" description="Disordered" evidence="12">
    <location>
        <begin position="367"/>
        <end position="431"/>
    </location>
</feature>
<organism evidence="13 14">
    <name type="scientific">Cladophialophora chaetospira</name>
    <dbReference type="NCBI Taxonomy" id="386627"/>
    <lineage>
        <taxon>Eukaryota</taxon>
        <taxon>Fungi</taxon>
        <taxon>Dikarya</taxon>
        <taxon>Ascomycota</taxon>
        <taxon>Pezizomycotina</taxon>
        <taxon>Eurotiomycetes</taxon>
        <taxon>Chaetothyriomycetidae</taxon>
        <taxon>Chaetothyriales</taxon>
        <taxon>Herpotrichiellaceae</taxon>
        <taxon>Cladophialophora</taxon>
    </lineage>
</organism>
<keyword evidence="14" id="KW-1185">Reference proteome</keyword>
<sequence>MAFPTSPAEWVAWVDAKYDADTELSSSSSDCSLYIENCNRVGASAPPPLPPSPPSPPQPSEDASTMASSEPFDPGHNDRVTVVQVNFDGSLILTGSIDHRIKVWAHDNTTGERTLLDTFTAHDADITDAKFLAMTLGTHIVTTGNDLKCHLWSEDATQPPRQGHRFRRVATIPSTPRIPFMSLDVKTLTTDNITTFLALIDRHGLLNVYEPTNPGDLRDWTLLDSFNVCAPNPAPGRGDETSFKVQFDQNPTPLPYIESLSNEREQLGLVVCAMNEVKIFRSVVPSNSGGGDASIGGIGLGIGGGSGVSTSGGASHRVMFYEAIKLPIHPALVRDVAWSGFNVRGTDLIATACRDGAVRLFEVGVTEGSAGNGNTGRNGTEQQSSTSQARNTVQQRQQQSSLTSAITGRQPQSSTTSASNQPGGSRTGHNFGYLTNLSSAVTLPQAHSDAWHVSFDPQGQVLLSGGSDGVTKLWRKSVLNGQWMVFATQEVTDDDEDSDYDEDDELGEKLGTLSMGDDP</sequence>
<feature type="region of interest" description="Disordered" evidence="12">
    <location>
        <begin position="493"/>
        <end position="519"/>
    </location>
</feature>
<comment type="caution">
    <text evidence="13">The sequence shown here is derived from an EMBL/GenBank/DDBJ whole genome shotgun (WGS) entry which is preliminary data.</text>
</comment>
<feature type="compositionally biased region" description="Pro residues" evidence="12">
    <location>
        <begin position="45"/>
        <end position="59"/>
    </location>
</feature>
<keyword evidence="6" id="KW-0509">mRNA transport</keyword>
<dbReference type="InterPro" id="IPR001680">
    <property type="entry name" value="WD40_rpt"/>
</dbReference>
<dbReference type="InterPro" id="IPR015943">
    <property type="entry name" value="WD40/YVTN_repeat-like_dom_sf"/>
</dbReference>
<dbReference type="PROSITE" id="PS50082">
    <property type="entry name" value="WD_REPEATS_2"/>
    <property type="match status" value="2"/>
</dbReference>
<feature type="compositionally biased region" description="Polar residues" evidence="12">
    <location>
        <begin position="406"/>
        <end position="431"/>
    </location>
</feature>
<dbReference type="SUPFAM" id="SSF50978">
    <property type="entry name" value="WD40 repeat-like"/>
    <property type="match status" value="1"/>
</dbReference>
<keyword evidence="9" id="KW-0906">Nuclear pore complex</keyword>
<reference evidence="13" key="1">
    <citation type="submission" date="2022-10" db="EMBL/GenBank/DDBJ databases">
        <title>Culturing micro-colonial fungi from biological soil crusts in the Mojave desert and describing Neophaeococcomyces mojavensis, and introducing the new genera and species Taxawa tesnikishii.</title>
        <authorList>
            <person name="Kurbessoian T."/>
            <person name="Stajich J.E."/>
        </authorList>
    </citation>
    <scope>NUCLEOTIDE SEQUENCE</scope>
    <source>
        <strain evidence="13">TK_41</strain>
    </source>
</reference>
<feature type="compositionally biased region" description="Low complexity" evidence="12">
    <location>
        <begin position="387"/>
        <end position="405"/>
    </location>
</feature>
<dbReference type="PANTHER" id="PTHR11024:SF3">
    <property type="entry name" value="NUCLEOPORIN SEH1"/>
    <property type="match status" value="1"/>
</dbReference>
<keyword evidence="4 11" id="KW-0853">WD repeat</keyword>
<dbReference type="EMBL" id="JAPDRK010000008">
    <property type="protein sequence ID" value="KAJ9609793.1"/>
    <property type="molecule type" value="Genomic_DNA"/>
</dbReference>
<dbReference type="GO" id="GO:0015031">
    <property type="term" value="P:protein transport"/>
    <property type="evidence" value="ECO:0007669"/>
    <property type="project" value="UniProtKB-KW"/>
</dbReference>
<dbReference type="SMART" id="SM00320">
    <property type="entry name" value="WD40"/>
    <property type="match status" value="4"/>
</dbReference>
<evidence type="ECO:0000313" key="13">
    <source>
        <dbReference type="EMBL" id="KAJ9609793.1"/>
    </source>
</evidence>
<comment type="similarity">
    <text evidence="2">Belongs to the WD repeat SEC13 family.</text>
</comment>
<dbReference type="AlphaFoldDB" id="A0AA39CI87"/>
<evidence type="ECO:0000256" key="2">
    <source>
        <dbReference type="ARBA" id="ARBA00010102"/>
    </source>
</evidence>
<gene>
    <name evidence="13" type="ORF">H2200_006121</name>
</gene>
<evidence type="ECO:0000256" key="10">
    <source>
        <dbReference type="ARBA" id="ARBA00023242"/>
    </source>
</evidence>
<keyword evidence="5" id="KW-0677">Repeat</keyword>
<dbReference type="GO" id="GO:1904263">
    <property type="term" value="P:positive regulation of TORC1 signaling"/>
    <property type="evidence" value="ECO:0007669"/>
    <property type="project" value="TreeGrafter"/>
</dbReference>
<dbReference type="GO" id="GO:0005198">
    <property type="term" value="F:structural molecule activity"/>
    <property type="evidence" value="ECO:0007669"/>
    <property type="project" value="InterPro"/>
</dbReference>
<keyword evidence="7" id="KW-0653">Protein transport</keyword>
<feature type="compositionally biased region" description="Polar residues" evidence="12">
    <location>
        <begin position="377"/>
        <end position="386"/>
    </location>
</feature>
<keyword evidence="8" id="KW-0811">Translocation</keyword>
<evidence type="ECO:0008006" key="15">
    <source>
        <dbReference type="Google" id="ProtNLM"/>
    </source>
</evidence>
<feature type="repeat" description="WD" evidence="11">
    <location>
        <begin position="73"/>
        <end position="104"/>
    </location>
</feature>
<protein>
    <recommendedName>
        <fullName evidence="15">WD repeat protein</fullName>
    </recommendedName>
</protein>
<keyword evidence="3" id="KW-0813">Transport</keyword>
<dbReference type="Gene3D" id="2.130.10.10">
    <property type="entry name" value="YVTN repeat-like/Quinoprotein amine dehydrogenase"/>
    <property type="match status" value="1"/>
</dbReference>
<evidence type="ECO:0000313" key="14">
    <source>
        <dbReference type="Proteomes" id="UP001172673"/>
    </source>
</evidence>
<evidence type="ECO:0000256" key="5">
    <source>
        <dbReference type="ARBA" id="ARBA00022737"/>
    </source>
</evidence>
<feature type="repeat" description="WD" evidence="11">
    <location>
        <begin position="453"/>
        <end position="474"/>
    </location>
</feature>